<organism evidence="1">
    <name type="scientific">Arundo donax</name>
    <name type="common">Giant reed</name>
    <name type="synonym">Donax arundinaceus</name>
    <dbReference type="NCBI Taxonomy" id="35708"/>
    <lineage>
        <taxon>Eukaryota</taxon>
        <taxon>Viridiplantae</taxon>
        <taxon>Streptophyta</taxon>
        <taxon>Embryophyta</taxon>
        <taxon>Tracheophyta</taxon>
        <taxon>Spermatophyta</taxon>
        <taxon>Magnoliopsida</taxon>
        <taxon>Liliopsida</taxon>
        <taxon>Poales</taxon>
        <taxon>Poaceae</taxon>
        <taxon>PACMAD clade</taxon>
        <taxon>Arundinoideae</taxon>
        <taxon>Arundineae</taxon>
        <taxon>Arundo</taxon>
    </lineage>
</organism>
<accession>A0A0A9A4J5</accession>
<reference evidence="1" key="1">
    <citation type="submission" date="2014-09" db="EMBL/GenBank/DDBJ databases">
        <authorList>
            <person name="Magalhaes I.L.F."/>
            <person name="Oliveira U."/>
            <person name="Santos F.R."/>
            <person name="Vidigal T.H.D.A."/>
            <person name="Brescovit A.D."/>
            <person name="Santos A.J."/>
        </authorList>
    </citation>
    <scope>NUCLEOTIDE SEQUENCE</scope>
    <source>
        <tissue evidence="1">Shoot tissue taken approximately 20 cm above the soil surface</tissue>
    </source>
</reference>
<protein>
    <submittedName>
        <fullName evidence="1">Uncharacterized protein</fullName>
    </submittedName>
</protein>
<name>A0A0A9A4J5_ARUDO</name>
<proteinExistence type="predicted"/>
<dbReference type="AlphaFoldDB" id="A0A0A9A4J5"/>
<dbReference type="EMBL" id="GBRH01251884">
    <property type="protein sequence ID" value="JAD46011.1"/>
    <property type="molecule type" value="Transcribed_RNA"/>
</dbReference>
<sequence>MLQCRRGQIQPRSRPPLCPCHLVSLLRGRGLLLLHCRRIQQMTCCCCLALLLSHGGSSLLGTDPGDWVGVGSRRTWGSPVSPC</sequence>
<reference evidence="1" key="2">
    <citation type="journal article" date="2015" name="Data Brief">
        <title>Shoot transcriptome of the giant reed, Arundo donax.</title>
        <authorList>
            <person name="Barrero R.A."/>
            <person name="Guerrero F.D."/>
            <person name="Moolhuijzen P."/>
            <person name="Goolsby J.A."/>
            <person name="Tidwell J."/>
            <person name="Bellgard S.E."/>
            <person name="Bellgard M.I."/>
        </authorList>
    </citation>
    <scope>NUCLEOTIDE SEQUENCE</scope>
    <source>
        <tissue evidence="1">Shoot tissue taken approximately 20 cm above the soil surface</tissue>
    </source>
</reference>
<evidence type="ECO:0000313" key="1">
    <source>
        <dbReference type="EMBL" id="JAD46011.1"/>
    </source>
</evidence>